<dbReference type="InParanoid" id="K1Q992"/>
<accession>K1Q992</accession>
<dbReference type="AlphaFoldDB" id="K1Q992"/>
<dbReference type="HOGENOM" id="CLU_1290082_0_0_1"/>
<dbReference type="EMBL" id="JH816895">
    <property type="protein sequence ID" value="EKC25425.1"/>
    <property type="molecule type" value="Genomic_DNA"/>
</dbReference>
<sequence>MDDDLVLSNQEALFAIPDLDLTITLPEKSDNSSTIISEGPGEIRKTLQNRLTLAKRKESLPYGIQTGKCPTWFHTRSYLNGEGNEKFEKFWRDFAESQNKQTAQLVLDYVQAEIKTKEMESNQIRNQTLQAVRRQSVDFESEKRCFDGNITKINQEHISEIQEFRSRLATATQSKIYYILGYSLLKWLTF</sequence>
<organism evidence="1">
    <name type="scientific">Magallana gigas</name>
    <name type="common">Pacific oyster</name>
    <name type="synonym">Crassostrea gigas</name>
    <dbReference type="NCBI Taxonomy" id="29159"/>
    <lineage>
        <taxon>Eukaryota</taxon>
        <taxon>Metazoa</taxon>
        <taxon>Spiralia</taxon>
        <taxon>Lophotrochozoa</taxon>
        <taxon>Mollusca</taxon>
        <taxon>Bivalvia</taxon>
        <taxon>Autobranchia</taxon>
        <taxon>Pteriomorphia</taxon>
        <taxon>Ostreida</taxon>
        <taxon>Ostreoidea</taxon>
        <taxon>Ostreidae</taxon>
        <taxon>Magallana</taxon>
    </lineage>
</organism>
<name>K1Q992_MAGGI</name>
<evidence type="ECO:0000313" key="1">
    <source>
        <dbReference type="EMBL" id="EKC25425.1"/>
    </source>
</evidence>
<protein>
    <submittedName>
        <fullName evidence="1">Uncharacterized protein</fullName>
    </submittedName>
</protein>
<proteinExistence type="predicted"/>
<reference evidence="1" key="1">
    <citation type="journal article" date="2012" name="Nature">
        <title>The oyster genome reveals stress adaptation and complexity of shell formation.</title>
        <authorList>
            <person name="Zhang G."/>
            <person name="Fang X."/>
            <person name="Guo X."/>
            <person name="Li L."/>
            <person name="Luo R."/>
            <person name="Xu F."/>
            <person name="Yang P."/>
            <person name="Zhang L."/>
            <person name="Wang X."/>
            <person name="Qi H."/>
            <person name="Xiong Z."/>
            <person name="Que H."/>
            <person name="Xie Y."/>
            <person name="Holland P.W."/>
            <person name="Paps J."/>
            <person name="Zhu Y."/>
            <person name="Wu F."/>
            <person name="Chen Y."/>
            <person name="Wang J."/>
            <person name="Peng C."/>
            <person name="Meng J."/>
            <person name="Yang L."/>
            <person name="Liu J."/>
            <person name="Wen B."/>
            <person name="Zhang N."/>
            <person name="Huang Z."/>
            <person name="Zhu Q."/>
            <person name="Feng Y."/>
            <person name="Mount A."/>
            <person name="Hedgecock D."/>
            <person name="Xu Z."/>
            <person name="Liu Y."/>
            <person name="Domazet-Loso T."/>
            <person name="Du Y."/>
            <person name="Sun X."/>
            <person name="Zhang S."/>
            <person name="Liu B."/>
            <person name="Cheng P."/>
            <person name="Jiang X."/>
            <person name="Li J."/>
            <person name="Fan D."/>
            <person name="Wang W."/>
            <person name="Fu W."/>
            <person name="Wang T."/>
            <person name="Wang B."/>
            <person name="Zhang J."/>
            <person name="Peng Z."/>
            <person name="Li Y."/>
            <person name="Li N."/>
            <person name="Wang J."/>
            <person name="Chen M."/>
            <person name="He Y."/>
            <person name="Tan F."/>
            <person name="Song X."/>
            <person name="Zheng Q."/>
            <person name="Huang R."/>
            <person name="Yang H."/>
            <person name="Du X."/>
            <person name="Chen L."/>
            <person name="Yang M."/>
            <person name="Gaffney P.M."/>
            <person name="Wang S."/>
            <person name="Luo L."/>
            <person name="She Z."/>
            <person name="Ming Y."/>
            <person name="Huang W."/>
            <person name="Zhang S."/>
            <person name="Huang B."/>
            <person name="Zhang Y."/>
            <person name="Qu T."/>
            <person name="Ni P."/>
            <person name="Miao G."/>
            <person name="Wang J."/>
            <person name="Wang Q."/>
            <person name="Steinberg C.E."/>
            <person name="Wang H."/>
            <person name="Li N."/>
            <person name="Qian L."/>
            <person name="Zhang G."/>
            <person name="Li Y."/>
            <person name="Yang H."/>
            <person name="Liu X."/>
            <person name="Wang J."/>
            <person name="Yin Y."/>
            <person name="Wang J."/>
        </authorList>
    </citation>
    <scope>NUCLEOTIDE SEQUENCE [LARGE SCALE GENOMIC DNA]</scope>
    <source>
        <strain evidence="1">05x7-T-G4-1.051#20</strain>
    </source>
</reference>
<gene>
    <name evidence="1" type="ORF">CGI_10023044</name>
</gene>